<accession>A0A5M8PEV8</accession>
<feature type="compositionally biased region" description="Low complexity" evidence="1">
    <location>
        <begin position="783"/>
        <end position="794"/>
    </location>
</feature>
<feature type="compositionally biased region" description="Polar residues" evidence="1">
    <location>
        <begin position="729"/>
        <end position="739"/>
    </location>
</feature>
<feature type="region of interest" description="Disordered" evidence="1">
    <location>
        <begin position="502"/>
        <end position="528"/>
    </location>
</feature>
<sequence length="884" mass="95075">MAKRCGKVYQFSDSTEIPLSPYVFQVTSSEPMPMEPPNTSSLTAMPELFGPTIIAGDVDWRQHPKWKPLLSTPSRSTPIPKGTLVPDPSPVRTVSDGETSTLMDPSPAGSYTHRRRQGEYVHRPPVWNLNGLGVENSSPFLAAKDLGCDTAGRDEDIPFPFKVATNLPANARHFSKSSLAVSQIKLPSYCWEDQLSQMATAFTTDPCIANMAQDITYTNLSMLEASTERAIIGPIIQQWVRSTPPPQEEGIKGQRQRRTTGSCVGPSGVNASYAGVPPVSDQGGSGFEHLGTETPVESAGTAVPSVGQVVGSDSDGGVLYPGDSASAFGADGNGNRHRAPTGYSTENHHVNRYFDNNRFRNNRFRDIRTAPPVQEAMEYVHWISVGSRVTCVDATSIVSASAKDDQFELKLGHQYLISRIFDDQWALCIRYDIHENLQLHQGKLGKSISKKIMHTLRLRPKKSTDLSQMAKVEYDRSIINFLPLCAVTDEANYGAYLGVSGSTSTTTDSSSSGTMIRASLRSPSEGGVVQAPERISSRKEAVKIRKAGFVEVPEHIFIASQVGPHKDPHLSVHAVRNGLREDLVPMQHPDGRDTAKQPFITLGRFMGTKTIKGKKAWKDATQRLRKGKSFGDLLGGTGNAAQRPSAAQAFQTGRITNTASFGGLLERTGNATQPQSAAQAFQTGGITNTASFGGLLERTGNATQGQSAAQASQTRNITNTASEDRASDVPSNELSSQAPVESFPRATDRAKNASDNSREPLLSPNSDSITAMGTSHDGTTDTVQQSASVQSSLSVEGTIRADSWAATTDLEPSPQDSFTLRPPAIADLPAIAPTSTTPPTTNLAHEAPIASVEHVESIGERDSFFDLTWGVVEGVADPPIPLPR</sequence>
<proteinExistence type="predicted"/>
<gene>
    <name evidence="2" type="ORF">FRX48_08687</name>
</gene>
<feature type="region of interest" description="Disordered" evidence="1">
    <location>
        <begin position="242"/>
        <end position="262"/>
    </location>
</feature>
<feature type="region of interest" description="Disordered" evidence="1">
    <location>
        <begin position="69"/>
        <end position="116"/>
    </location>
</feature>
<name>A0A5M8PEV8_9LECA</name>
<feature type="compositionally biased region" description="Basic and acidic residues" evidence="1">
    <location>
        <begin position="746"/>
        <end position="758"/>
    </location>
</feature>
<organism evidence="2 3">
    <name type="scientific">Lasallia pustulata</name>
    <dbReference type="NCBI Taxonomy" id="136370"/>
    <lineage>
        <taxon>Eukaryota</taxon>
        <taxon>Fungi</taxon>
        <taxon>Dikarya</taxon>
        <taxon>Ascomycota</taxon>
        <taxon>Pezizomycotina</taxon>
        <taxon>Lecanoromycetes</taxon>
        <taxon>OSLEUM clade</taxon>
        <taxon>Umbilicariomycetidae</taxon>
        <taxon>Umbilicariales</taxon>
        <taxon>Umbilicariaceae</taxon>
        <taxon>Lasallia</taxon>
    </lineage>
</organism>
<feature type="region of interest" description="Disordered" evidence="1">
    <location>
        <begin position="692"/>
        <end position="794"/>
    </location>
</feature>
<dbReference type="AlphaFoldDB" id="A0A5M8PEV8"/>
<evidence type="ECO:0000256" key="1">
    <source>
        <dbReference type="SAM" id="MobiDB-lite"/>
    </source>
</evidence>
<comment type="caution">
    <text evidence="2">The sequence shown here is derived from an EMBL/GenBank/DDBJ whole genome shotgun (WGS) entry which is preliminary data.</text>
</comment>
<reference evidence="2 3" key="1">
    <citation type="submission" date="2019-09" db="EMBL/GenBank/DDBJ databases">
        <title>The hologenome of the rock-dwelling lichen Lasallia pustulata.</title>
        <authorList>
            <person name="Greshake Tzovaras B."/>
            <person name="Segers F."/>
            <person name="Bicker A."/>
            <person name="Dal Grande F."/>
            <person name="Otte J."/>
            <person name="Hankeln T."/>
            <person name="Schmitt I."/>
            <person name="Ebersberger I."/>
        </authorList>
    </citation>
    <scope>NUCLEOTIDE SEQUENCE [LARGE SCALE GENOMIC DNA]</scope>
    <source>
        <strain evidence="2">A1-1</strain>
    </source>
</reference>
<evidence type="ECO:0000313" key="2">
    <source>
        <dbReference type="EMBL" id="KAA6407444.1"/>
    </source>
</evidence>
<dbReference type="EMBL" id="VXIT01000017">
    <property type="protein sequence ID" value="KAA6407444.1"/>
    <property type="molecule type" value="Genomic_DNA"/>
</dbReference>
<protein>
    <submittedName>
        <fullName evidence="2">Uncharacterized protein</fullName>
    </submittedName>
</protein>
<dbReference type="OrthoDB" id="4526763at2759"/>
<dbReference type="Proteomes" id="UP000324767">
    <property type="component" value="Unassembled WGS sequence"/>
</dbReference>
<feature type="compositionally biased region" description="Low complexity" evidence="1">
    <location>
        <begin position="502"/>
        <end position="514"/>
    </location>
</feature>
<feature type="compositionally biased region" description="Low complexity" evidence="1">
    <location>
        <begin position="702"/>
        <end position="714"/>
    </location>
</feature>
<evidence type="ECO:0000313" key="3">
    <source>
        <dbReference type="Proteomes" id="UP000324767"/>
    </source>
</evidence>
<feature type="compositionally biased region" description="Polar residues" evidence="1">
    <location>
        <begin position="763"/>
        <end position="782"/>
    </location>
</feature>